<gene>
    <name evidence="2" type="ORF">BSU04_38935</name>
</gene>
<dbReference type="AlphaFoldDB" id="A0A226WPE3"/>
<comment type="caution">
    <text evidence="2">The sequence shown here is derived from an EMBL/GenBank/DDBJ whole genome shotgun (WGS) entry which is preliminary data.</text>
</comment>
<organism evidence="2 3">
    <name type="scientific">Caballeronia sordidicola</name>
    <name type="common">Burkholderia sordidicola</name>
    <dbReference type="NCBI Taxonomy" id="196367"/>
    <lineage>
        <taxon>Bacteria</taxon>
        <taxon>Pseudomonadati</taxon>
        <taxon>Pseudomonadota</taxon>
        <taxon>Betaproteobacteria</taxon>
        <taxon>Burkholderiales</taxon>
        <taxon>Burkholderiaceae</taxon>
        <taxon>Caballeronia</taxon>
    </lineage>
</organism>
<reference evidence="3" key="1">
    <citation type="submission" date="2017-01" db="EMBL/GenBank/DDBJ databases">
        <title>Genome Analysis of Deinococcus marmoris KOPRI26562.</title>
        <authorList>
            <person name="Kim J.H."/>
            <person name="Oh H.-M."/>
        </authorList>
    </citation>
    <scope>NUCLEOTIDE SEQUENCE [LARGE SCALE GENOMIC DNA]</scope>
    <source>
        <strain evidence="3">PAMC 26633</strain>
    </source>
</reference>
<evidence type="ECO:0000313" key="3">
    <source>
        <dbReference type="Proteomes" id="UP000214720"/>
    </source>
</evidence>
<protein>
    <submittedName>
        <fullName evidence="2">Uncharacterized protein</fullName>
    </submittedName>
</protein>
<dbReference type="RefSeq" id="WP_089165224.1">
    <property type="nucleotide sequence ID" value="NZ_MTHB01000259.1"/>
</dbReference>
<keyword evidence="1" id="KW-1133">Transmembrane helix</keyword>
<keyword evidence="1" id="KW-0812">Transmembrane</keyword>
<feature type="transmembrane region" description="Helical" evidence="1">
    <location>
        <begin position="45"/>
        <end position="76"/>
    </location>
</feature>
<keyword evidence="1" id="KW-0472">Membrane</keyword>
<evidence type="ECO:0000256" key="1">
    <source>
        <dbReference type="SAM" id="Phobius"/>
    </source>
</evidence>
<feature type="transmembrane region" description="Helical" evidence="1">
    <location>
        <begin position="21"/>
        <end position="39"/>
    </location>
</feature>
<proteinExistence type="predicted"/>
<dbReference type="EMBL" id="MTHB01000259">
    <property type="protein sequence ID" value="OXC73035.1"/>
    <property type="molecule type" value="Genomic_DNA"/>
</dbReference>
<sequence length="84" mass="10184">MNTSNLLIKGFMQLHPKVRRFVIGLVFYLLWYVDMRYFGHTALGPWIAGITLVIFFWAWGVWTLIFIFMWALLSFVRFYLIFLR</sequence>
<evidence type="ECO:0000313" key="2">
    <source>
        <dbReference type="EMBL" id="OXC73035.1"/>
    </source>
</evidence>
<name>A0A226WPE3_CABSO</name>
<dbReference type="OrthoDB" id="9840715at2"/>
<dbReference type="Proteomes" id="UP000214720">
    <property type="component" value="Unassembled WGS sequence"/>
</dbReference>
<accession>A0A226WPE3</accession>